<name>A0A075TW50_9LACO</name>
<evidence type="ECO:0000256" key="2">
    <source>
        <dbReference type="ARBA" id="ARBA00023315"/>
    </source>
</evidence>
<dbReference type="CDD" id="cd04301">
    <property type="entry name" value="NAT_SF"/>
    <property type="match status" value="1"/>
</dbReference>
<dbReference type="GO" id="GO:0016747">
    <property type="term" value="F:acyltransferase activity, transferring groups other than amino-acyl groups"/>
    <property type="evidence" value="ECO:0007669"/>
    <property type="project" value="InterPro"/>
</dbReference>
<evidence type="ECO:0000313" key="5">
    <source>
        <dbReference type="Proteomes" id="UP000029079"/>
    </source>
</evidence>
<dbReference type="KEGG" id="wci:WS105_0923"/>
<sequence length="146" mass="16812">MSLTSMPLTREHDATALDIWERSVRATHTFLSEADIIQLKTEVPFYFTQVDVSLWYDNDNLIGFSGVVEDSLEMLFLDPTYFKQGFGSQILQRLVAEKNIMFIDVNEDNPNAVKFYNKNGFEQVDRSAQDGQGRDFPILHLRRATV</sequence>
<dbReference type="PATRIC" id="fig|759620.7.peg.887"/>
<gene>
    <name evidence="4" type="ORF">WS74_0926</name>
</gene>
<dbReference type="KEGG" id="wce:WS08_0860"/>
<dbReference type="KEGG" id="wct:WS74_0926"/>
<dbReference type="STRING" id="759620.WS105_0923"/>
<evidence type="ECO:0000259" key="3">
    <source>
        <dbReference type="PROSITE" id="PS51186"/>
    </source>
</evidence>
<dbReference type="SUPFAM" id="SSF55729">
    <property type="entry name" value="Acyl-CoA N-acyltransferases (Nat)"/>
    <property type="match status" value="1"/>
</dbReference>
<protein>
    <submittedName>
        <fullName evidence="4">Acetyltransferase, GNAT family</fullName>
    </submittedName>
</protein>
<reference evidence="4 5" key="1">
    <citation type="journal article" date="2014" name="Genome Announc.">
        <title>Complete Genome Sequences of Fish Pathogenic Weissella ceti Strains WS74 and WS105.</title>
        <authorList>
            <person name="Figueiredo H.C."/>
            <person name="Leal C.A."/>
            <person name="Dorella F.A."/>
            <person name="Carvalho A.F."/>
            <person name="Soares S.C."/>
            <person name="Pereira F.L."/>
            <person name="Azevedo V.A."/>
        </authorList>
    </citation>
    <scope>NUCLEOTIDE SEQUENCE [LARGE SCALE GENOMIC DNA]</scope>
    <source>
        <strain evidence="4 5">WS74</strain>
    </source>
</reference>
<evidence type="ECO:0000256" key="1">
    <source>
        <dbReference type="ARBA" id="ARBA00022679"/>
    </source>
</evidence>
<dbReference type="EMBL" id="CP009223">
    <property type="protein sequence ID" value="AIM63178.1"/>
    <property type="molecule type" value="Genomic_DNA"/>
</dbReference>
<dbReference type="AlphaFoldDB" id="A0A075TW50"/>
<dbReference type="PANTHER" id="PTHR43800:SF1">
    <property type="entry name" value="PEPTIDYL-LYSINE N-ACETYLTRANSFERASE YJAB"/>
    <property type="match status" value="1"/>
</dbReference>
<dbReference type="InterPro" id="IPR000182">
    <property type="entry name" value="GNAT_dom"/>
</dbReference>
<keyword evidence="1 4" id="KW-0808">Transferase</keyword>
<dbReference type="OrthoDB" id="9789605at2"/>
<keyword evidence="5" id="KW-1185">Reference proteome</keyword>
<dbReference type="RefSeq" id="WP_009496300.1">
    <property type="nucleotide sequence ID" value="NZ_CP009223.1"/>
</dbReference>
<feature type="domain" description="N-acetyltransferase" evidence="3">
    <location>
        <begin position="7"/>
        <end position="143"/>
    </location>
</feature>
<accession>A0A075TW50</accession>
<dbReference type="Proteomes" id="UP000029079">
    <property type="component" value="Chromosome"/>
</dbReference>
<dbReference type="PANTHER" id="PTHR43800">
    <property type="entry name" value="PEPTIDYL-LYSINE N-ACETYLTRANSFERASE YJAB"/>
    <property type="match status" value="1"/>
</dbReference>
<reference evidence="5" key="2">
    <citation type="submission" date="2014-08" db="EMBL/GenBank/DDBJ databases">
        <title>Complete genome of Weissella ceti strain WS74 isolated from diseased rainbow trout in Brazil.</title>
        <authorList>
            <person name="Figueiredo H.C.P."/>
            <person name="Leal C.A.G."/>
            <person name="Pereira F.L."/>
            <person name="Soares S.C."/>
            <person name="Dorella F.A."/>
            <person name="Carvalho A.F."/>
            <person name="Azevedo V.A.C."/>
        </authorList>
    </citation>
    <scope>NUCLEOTIDE SEQUENCE [LARGE SCALE GENOMIC DNA]</scope>
    <source>
        <strain evidence="5">WS74</strain>
    </source>
</reference>
<dbReference type="InterPro" id="IPR016181">
    <property type="entry name" value="Acyl_CoA_acyltransferase"/>
</dbReference>
<proteinExistence type="predicted"/>
<evidence type="ECO:0000313" key="4">
    <source>
        <dbReference type="EMBL" id="AIM63178.1"/>
    </source>
</evidence>
<organism evidence="4 5">
    <name type="scientific">Weissella ceti</name>
    <dbReference type="NCBI Taxonomy" id="759620"/>
    <lineage>
        <taxon>Bacteria</taxon>
        <taxon>Bacillati</taxon>
        <taxon>Bacillota</taxon>
        <taxon>Bacilli</taxon>
        <taxon>Lactobacillales</taxon>
        <taxon>Lactobacillaceae</taxon>
        <taxon>Weissella</taxon>
    </lineage>
</organism>
<keyword evidence="2" id="KW-0012">Acyltransferase</keyword>
<dbReference type="Pfam" id="PF13508">
    <property type="entry name" value="Acetyltransf_7"/>
    <property type="match status" value="1"/>
</dbReference>
<dbReference type="PROSITE" id="PS51186">
    <property type="entry name" value="GNAT"/>
    <property type="match status" value="1"/>
</dbReference>
<dbReference type="Gene3D" id="3.40.630.30">
    <property type="match status" value="1"/>
</dbReference>